<evidence type="ECO:0000313" key="1">
    <source>
        <dbReference type="EMBL" id="KIK39076.1"/>
    </source>
</evidence>
<proteinExistence type="predicted"/>
<protein>
    <submittedName>
        <fullName evidence="1">Uncharacterized protein</fullName>
    </submittedName>
</protein>
<dbReference type="AlphaFoldDB" id="A0A0D0ABD7"/>
<accession>A0A0D0ABD7</accession>
<dbReference type="Proteomes" id="UP000054485">
    <property type="component" value="Unassembled WGS sequence"/>
</dbReference>
<dbReference type="InParanoid" id="A0A0D0ABD7"/>
<reference evidence="2" key="2">
    <citation type="submission" date="2015-01" db="EMBL/GenBank/DDBJ databases">
        <title>Evolutionary Origins and Diversification of the Mycorrhizal Mutualists.</title>
        <authorList>
            <consortium name="DOE Joint Genome Institute"/>
            <consortium name="Mycorrhizal Genomics Consortium"/>
            <person name="Kohler A."/>
            <person name="Kuo A."/>
            <person name="Nagy L.G."/>
            <person name="Floudas D."/>
            <person name="Copeland A."/>
            <person name="Barry K.W."/>
            <person name="Cichocki N."/>
            <person name="Veneault-Fourrey C."/>
            <person name="LaButti K."/>
            <person name="Lindquist E.A."/>
            <person name="Lipzen A."/>
            <person name="Lundell T."/>
            <person name="Morin E."/>
            <person name="Murat C."/>
            <person name="Riley R."/>
            <person name="Ohm R."/>
            <person name="Sun H."/>
            <person name="Tunlid A."/>
            <person name="Henrissat B."/>
            <person name="Grigoriev I.V."/>
            <person name="Hibbett D.S."/>
            <person name="Martin F."/>
        </authorList>
    </citation>
    <scope>NUCLEOTIDE SEQUENCE [LARGE SCALE GENOMIC DNA]</scope>
    <source>
        <strain evidence="2">UH-Slu-Lm8-n1</strain>
    </source>
</reference>
<sequence length="91" mass="10125">MIFIGTTIHSVTGLIVAHKSAASGSKFGPRRYALPASSFNQHHQSTLQTWKWIVPHLSDDSDSPSSHCEWHHSSQAWLPLAERSIPHCLLT</sequence>
<name>A0A0D0ABD7_9AGAM</name>
<organism evidence="1 2">
    <name type="scientific">Suillus luteus UH-Slu-Lm8-n1</name>
    <dbReference type="NCBI Taxonomy" id="930992"/>
    <lineage>
        <taxon>Eukaryota</taxon>
        <taxon>Fungi</taxon>
        <taxon>Dikarya</taxon>
        <taxon>Basidiomycota</taxon>
        <taxon>Agaricomycotina</taxon>
        <taxon>Agaricomycetes</taxon>
        <taxon>Agaricomycetidae</taxon>
        <taxon>Boletales</taxon>
        <taxon>Suillineae</taxon>
        <taxon>Suillaceae</taxon>
        <taxon>Suillus</taxon>
    </lineage>
</organism>
<gene>
    <name evidence="1" type="ORF">CY34DRAFT_352218</name>
</gene>
<reference evidence="1 2" key="1">
    <citation type="submission" date="2014-04" db="EMBL/GenBank/DDBJ databases">
        <authorList>
            <consortium name="DOE Joint Genome Institute"/>
            <person name="Kuo A."/>
            <person name="Ruytinx J."/>
            <person name="Rineau F."/>
            <person name="Colpaert J."/>
            <person name="Kohler A."/>
            <person name="Nagy L.G."/>
            <person name="Floudas D."/>
            <person name="Copeland A."/>
            <person name="Barry K.W."/>
            <person name="Cichocki N."/>
            <person name="Veneault-Fourrey C."/>
            <person name="LaButti K."/>
            <person name="Lindquist E.A."/>
            <person name="Lipzen A."/>
            <person name="Lundell T."/>
            <person name="Morin E."/>
            <person name="Murat C."/>
            <person name="Sun H."/>
            <person name="Tunlid A."/>
            <person name="Henrissat B."/>
            <person name="Grigoriev I.V."/>
            <person name="Hibbett D.S."/>
            <person name="Martin F."/>
            <person name="Nordberg H.P."/>
            <person name="Cantor M.N."/>
            <person name="Hua S.X."/>
        </authorList>
    </citation>
    <scope>NUCLEOTIDE SEQUENCE [LARGE SCALE GENOMIC DNA]</scope>
    <source>
        <strain evidence="1 2">UH-Slu-Lm8-n1</strain>
    </source>
</reference>
<dbReference type="HOGENOM" id="CLU_2428523_0_0_1"/>
<dbReference type="EMBL" id="KN835360">
    <property type="protein sequence ID" value="KIK39076.1"/>
    <property type="molecule type" value="Genomic_DNA"/>
</dbReference>
<evidence type="ECO:0000313" key="2">
    <source>
        <dbReference type="Proteomes" id="UP000054485"/>
    </source>
</evidence>
<keyword evidence="2" id="KW-1185">Reference proteome</keyword>